<keyword evidence="1" id="KW-0812">Transmembrane</keyword>
<evidence type="ECO:0000313" key="2">
    <source>
        <dbReference type="Proteomes" id="UP000050741"/>
    </source>
</evidence>
<reference evidence="3 4" key="3">
    <citation type="submission" date="2016-06" db="UniProtKB">
        <authorList>
            <consortium name="WormBaseParasite"/>
        </authorList>
    </citation>
    <scope>IDENTIFICATION</scope>
</reference>
<dbReference type="WBParaSite" id="GPLIN_000694000">
    <property type="protein sequence ID" value="GPLIN_000694000"/>
    <property type="gene ID" value="GPLIN_000694000"/>
</dbReference>
<protein>
    <submittedName>
        <fullName evidence="3 4">Transmembrane protein</fullName>
    </submittedName>
</protein>
<accession>A0A183C246</accession>
<feature type="transmembrane region" description="Helical" evidence="1">
    <location>
        <begin position="41"/>
        <end position="58"/>
    </location>
</feature>
<name>A0A183C246_GLOPA</name>
<dbReference type="WBParaSite" id="GPLIN_000694600">
    <property type="protein sequence ID" value="GPLIN_000694600"/>
    <property type="gene ID" value="GPLIN_000694600"/>
</dbReference>
<feature type="transmembrane region" description="Helical" evidence="1">
    <location>
        <begin position="6"/>
        <end position="29"/>
    </location>
</feature>
<reference evidence="2" key="2">
    <citation type="submission" date="2014-05" db="EMBL/GenBank/DDBJ databases">
        <title>The genome and life-stage specific transcriptomes of Globodera pallida elucidate key aspects of plant parasitism by a cyst nematode.</title>
        <authorList>
            <person name="Cotton J.A."/>
            <person name="Lilley C.J."/>
            <person name="Jones L.M."/>
            <person name="Kikuchi T."/>
            <person name="Reid A.J."/>
            <person name="Thorpe P."/>
            <person name="Tsai I.J."/>
            <person name="Beasley H."/>
            <person name="Blok V."/>
            <person name="Cock P.J.A."/>
            <person name="Van den Akker S.E."/>
            <person name="Holroyd N."/>
            <person name="Hunt M."/>
            <person name="Mantelin S."/>
            <person name="Naghra H."/>
            <person name="Pain A."/>
            <person name="Palomares-Rius J.E."/>
            <person name="Zarowiecki M."/>
            <person name="Berriman M."/>
            <person name="Jones J.T."/>
            <person name="Urwin P.E."/>
        </authorList>
    </citation>
    <scope>NUCLEOTIDE SEQUENCE [LARGE SCALE GENOMIC DNA]</scope>
    <source>
        <strain evidence="2">Lindley</strain>
    </source>
</reference>
<sequence length="141" mass="15725">MSFRPFGVGVGIVLLGILWTLCLLGLGWMMAGVRKRGIQAVLVYPLIGAILTIVLMTWPRDACHNDQKLHIGGNDSDLLARPGDDDRDDEVREEIDWLAIPRAVFAICLLFLALFAIARHLRTALFTSAPLPPTARKWHNR</sequence>
<feature type="transmembrane region" description="Helical" evidence="1">
    <location>
        <begin position="99"/>
        <end position="118"/>
    </location>
</feature>
<keyword evidence="1" id="KW-1133">Transmembrane helix</keyword>
<keyword evidence="2" id="KW-1185">Reference proteome</keyword>
<keyword evidence="1" id="KW-0472">Membrane</keyword>
<reference evidence="2" key="1">
    <citation type="submission" date="2013-12" db="EMBL/GenBank/DDBJ databases">
        <authorList>
            <person name="Aslett M."/>
        </authorList>
    </citation>
    <scope>NUCLEOTIDE SEQUENCE [LARGE SCALE GENOMIC DNA]</scope>
    <source>
        <strain evidence="2">Lindley</strain>
    </source>
</reference>
<evidence type="ECO:0000256" key="1">
    <source>
        <dbReference type="SAM" id="Phobius"/>
    </source>
</evidence>
<evidence type="ECO:0000313" key="4">
    <source>
        <dbReference type="WBParaSite" id="GPLIN_000694600"/>
    </source>
</evidence>
<organism evidence="2 3">
    <name type="scientific">Globodera pallida</name>
    <name type="common">Potato cyst nematode worm</name>
    <name type="synonym">Heterodera pallida</name>
    <dbReference type="NCBI Taxonomy" id="36090"/>
    <lineage>
        <taxon>Eukaryota</taxon>
        <taxon>Metazoa</taxon>
        <taxon>Ecdysozoa</taxon>
        <taxon>Nematoda</taxon>
        <taxon>Chromadorea</taxon>
        <taxon>Rhabditida</taxon>
        <taxon>Tylenchina</taxon>
        <taxon>Tylenchomorpha</taxon>
        <taxon>Tylenchoidea</taxon>
        <taxon>Heteroderidae</taxon>
        <taxon>Heteroderinae</taxon>
        <taxon>Globodera</taxon>
    </lineage>
</organism>
<proteinExistence type="predicted"/>
<dbReference type="Proteomes" id="UP000050741">
    <property type="component" value="Unassembled WGS sequence"/>
</dbReference>
<evidence type="ECO:0000313" key="3">
    <source>
        <dbReference type="WBParaSite" id="GPLIN_000694000"/>
    </source>
</evidence>
<dbReference type="AlphaFoldDB" id="A0A183C246"/>